<feature type="transmembrane region" description="Helical" evidence="1">
    <location>
        <begin position="55"/>
        <end position="76"/>
    </location>
</feature>
<proteinExistence type="predicted"/>
<keyword evidence="1" id="KW-0472">Membrane</keyword>
<feature type="transmembrane region" description="Helical" evidence="1">
    <location>
        <begin position="25"/>
        <end position="49"/>
    </location>
</feature>
<organism evidence="2 3">
    <name type="scientific">Derxia gummosa DSM 723</name>
    <dbReference type="NCBI Taxonomy" id="1121388"/>
    <lineage>
        <taxon>Bacteria</taxon>
        <taxon>Pseudomonadati</taxon>
        <taxon>Pseudomonadota</taxon>
        <taxon>Betaproteobacteria</taxon>
        <taxon>Burkholderiales</taxon>
        <taxon>Alcaligenaceae</taxon>
        <taxon>Derxia</taxon>
    </lineage>
</organism>
<sequence length="136" mass="14719">MSESPERAEAAQTARHYGAMRFTMFTVFTTISGALLAAPFTAGGAAFAHAGPRNLLVLCVAGGLTSLLFGLLEWRVSQLLAHYQRRAHELGALPLPPGHGVWRWVALAAMLLPSLVTGAFWWLLWRGWLVLPPSAA</sequence>
<evidence type="ECO:0000313" key="3">
    <source>
        <dbReference type="RefSeq" id="WP_028311594.1"/>
    </source>
</evidence>
<name>A0A8B6X4C7_9BURK</name>
<evidence type="ECO:0000256" key="1">
    <source>
        <dbReference type="SAM" id="Phobius"/>
    </source>
</evidence>
<evidence type="ECO:0000313" key="2">
    <source>
        <dbReference type="Proteomes" id="UP000675920"/>
    </source>
</evidence>
<keyword evidence="1" id="KW-0812">Transmembrane</keyword>
<keyword evidence="2" id="KW-1185">Reference proteome</keyword>
<feature type="transmembrane region" description="Helical" evidence="1">
    <location>
        <begin position="104"/>
        <end position="124"/>
    </location>
</feature>
<dbReference type="Proteomes" id="UP000675920">
    <property type="component" value="Unplaced"/>
</dbReference>
<dbReference type="OrthoDB" id="8563964at2"/>
<protein>
    <submittedName>
        <fullName evidence="3">Uncharacterized protein</fullName>
    </submittedName>
</protein>
<dbReference type="RefSeq" id="WP_028311594.1">
    <property type="nucleotide sequence ID" value="NZ_AXWS01000013.1"/>
</dbReference>
<keyword evidence="1" id="KW-1133">Transmembrane helix</keyword>
<reference evidence="3" key="1">
    <citation type="submission" date="2025-08" db="UniProtKB">
        <authorList>
            <consortium name="RefSeq"/>
        </authorList>
    </citation>
    <scope>IDENTIFICATION</scope>
</reference>
<accession>A0A8B6X4C7</accession>
<dbReference type="AlphaFoldDB" id="A0A8B6X4C7"/>